<gene>
    <name evidence="1" type="ORF">GGR27_003205</name>
</gene>
<protein>
    <submittedName>
        <fullName evidence="1">Uncharacterized protein</fullName>
    </submittedName>
</protein>
<evidence type="ECO:0000313" key="1">
    <source>
        <dbReference type="EMBL" id="NJC27688.1"/>
    </source>
</evidence>
<proteinExistence type="predicted"/>
<reference evidence="1 2" key="1">
    <citation type="submission" date="2020-03" db="EMBL/GenBank/DDBJ databases">
        <title>Genomic Encyclopedia of Type Strains, Phase IV (KMG-IV): sequencing the most valuable type-strain genomes for metagenomic binning, comparative biology and taxonomic classification.</title>
        <authorList>
            <person name="Goeker M."/>
        </authorList>
    </citation>
    <scope>NUCLEOTIDE SEQUENCE [LARGE SCALE GENOMIC DNA]</scope>
    <source>
        <strain evidence="1 2">DSM 105096</strain>
    </source>
</reference>
<dbReference type="RefSeq" id="WP_168039004.1">
    <property type="nucleotide sequence ID" value="NZ_JAATJH010000005.1"/>
</dbReference>
<comment type="caution">
    <text evidence="1">The sequence shown here is derived from an EMBL/GenBank/DDBJ whole genome shotgun (WGS) entry which is preliminary data.</text>
</comment>
<organism evidence="1 2">
    <name type="scientific">Neolewinella antarctica</name>
    <dbReference type="NCBI Taxonomy" id="442734"/>
    <lineage>
        <taxon>Bacteria</taxon>
        <taxon>Pseudomonadati</taxon>
        <taxon>Bacteroidota</taxon>
        <taxon>Saprospiria</taxon>
        <taxon>Saprospirales</taxon>
        <taxon>Lewinellaceae</taxon>
        <taxon>Neolewinella</taxon>
    </lineage>
</organism>
<sequence length="899" mass="102610">MNKTTYWILLVMILLSGNIEAGYSTVPPNKIDTRSLTEKLSAGEDVVEQYGNISLINFPKTFSDNLLQQQGDLLASIEDKEVRVSYLADYAQTSDQFENYEEAELIPHLKEPYRRVSGELTQAELDDLMSNNVSFVQSHFKTWANKNSIHIAYMAMMFLNSEGGTEYKLNRYLMFGGSVVRIDRIKAKQVRSLVGFDLAAGDNDTYLQDYIDELYRAMTDRGYVMTGSITHDGIQYVNNDTIYIDDEQEGLVNEYSQNQPIELVFGVNSRDAVTNVTWSESPGSIKMLSQNSGKSVSARFHRDHYTKLSRIDVDYGDGMSTVVHIMPVNLKIKFRKDTYQTNEEKPVEIEIYNNYALFYLPASTYINIKVFYGKYADNVVSNYLHKPDDLPVYEWTPDGRCEDHFARASLGHPAYESTISNAESSALKIVCGRELVGLEAIPNYYDAETEKFNWKPKRKAKEGQTIYFVTTNGNQDTRSLKVKGIYNSPQPKSQDFWNILLQGGGYSPSAKEPKWNYSHNLDERKVLWRDNEREFKFADNYFPGTFEWPSLSDAFNDFDFLDPDSYIQVLQEMDFSGVNDVNRFEGLVTYEAFKQQKSISAAFLHENRRSFDFTKLIEKFPLKLGPKFSSAADKIQNLTDLKSKAKEKRKKVEDQFPEGADENGYDYYGNPAWDGTSTTNSGTETEVIPSGSFFSNLSWKADVAYYNKEDEESPSYRQLYKFGLGGSYRLVKKTIPLFGWPNPIIKAYFYISIEGGLALTVAPTISKDHAADYLSNSYRLDKLAGEFTGKLTFAGGATLGFQDFIEDATKDLFQISGDGKLSYPFEGKIKYEINEPRSISDISEGEWIFELNHGPAVFTVILQVKLTALDRIPFLSGWDWDVVDVNYPWTLSEKRTERW</sequence>
<name>A0ABX0XFP0_9BACT</name>
<dbReference type="Proteomes" id="UP000770785">
    <property type="component" value="Unassembled WGS sequence"/>
</dbReference>
<accession>A0ABX0XFP0</accession>
<dbReference type="EMBL" id="JAATJH010000005">
    <property type="protein sequence ID" value="NJC27688.1"/>
    <property type="molecule type" value="Genomic_DNA"/>
</dbReference>
<keyword evidence="2" id="KW-1185">Reference proteome</keyword>
<evidence type="ECO:0000313" key="2">
    <source>
        <dbReference type="Proteomes" id="UP000770785"/>
    </source>
</evidence>